<evidence type="ECO:0000256" key="1">
    <source>
        <dbReference type="SAM" id="SignalP"/>
    </source>
</evidence>
<evidence type="ECO:0000313" key="2">
    <source>
        <dbReference type="EMBL" id="PYB69772.1"/>
    </source>
</evidence>
<feature type="signal peptide" evidence="1">
    <location>
        <begin position="1"/>
        <end position="26"/>
    </location>
</feature>
<accession>A0ABX5NQ24</accession>
<comment type="caution">
    <text evidence="2">The sequence shown here is derived from an EMBL/GenBank/DDBJ whole genome shotgun (WGS) entry which is preliminary data.</text>
</comment>
<dbReference type="InterPro" id="IPR038765">
    <property type="entry name" value="Papain-like_cys_pep_sf"/>
</dbReference>
<evidence type="ECO:0008006" key="4">
    <source>
        <dbReference type="Google" id="ProtNLM"/>
    </source>
</evidence>
<dbReference type="SUPFAM" id="SSF54001">
    <property type="entry name" value="Cysteine proteinases"/>
    <property type="match status" value="1"/>
</dbReference>
<dbReference type="Gene3D" id="3.10.620.30">
    <property type="match status" value="1"/>
</dbReference>
<sequence>MINKNKKILAVSTFVLATMMSASVQATPLSIEVPSFPTNSTTMLQGMSPMPVPMGGLLVQGISAGWKAVSAVWTNNSWTGTAVASLVDRSLTTSAVTMPRSKEPLVKPRQMAEDVFGSVAIPFKKLGALKKAAPTFAEIAKGTVLTCGGENCVQVKAMVQKTAAGNGMSSIRDKLNFVNSDINRRIQYRKDIDVHGKLDRWATPSETLKLGVGDCEDYALLKMAVLASQGIALTDMTVVILYDTKRHFYHAILSVEVQGRHYILDNMREQVLTDAQLPDYMPLFSISNGRGFLHGTKTKGKALAMTSFDGIAPGEGGEL</sequence>
<gene>
    <name evidence="2" type="ORF">DMY87_23090</name>
</gene>
<organism evidence="2 3">
    <name type="scientific">Rhizobium wuzhouense</name>
    <dbReference type="NCBI Taxonomy" id="1986026"/>
    <lineage>
        <taxon>Bacteria</taxon>
        <taxon>Pseudomonadati</taxon>
        <taxon>Pseudomonadota</taxon>
        <taxon>Alphaproteobacteria</taxon>
        <taxon>Hyphomicrobiales</taxon>
        <taxon>Rhizobiaceae</taxon>
        <taxon>Rhizobium/Agrobacterium group</taxon>
        <taxon>Rhizobium</taxon>
    </lineage>
</organism>
<proteinExistence type="predicted"/>
<dbReference type="Pfam" id="PF06035">
    <property type="entry name" value="Peptidase_C93"/>
    <property type="match status" value="1"/>
</dbReference>
<feature type="chain" id="PRO_5046169168" description="Transglutaminase" evidence="1">
    <location>
        <begin position="27"/>
        <end position="319"/>
    </location>
</feature>
<reference evidence="2 3" key="1">
    <citation type="submission" date="2018-06" db="EMBL/GenBank/DDBJ databases">
        <title>Rhizobium wuzhouense sp. nov., isolated from roots of Oryza officinalis.</title>
        <authorList>
            <person name="Yuan T."/>
        </authorList>
    </citation>
    <scope>NUCLEOTIDE SEQUENCE [LARGE SCALE GENOMIC DNA]</scope>
    <source>
        <strain evidence="2 3">W44</strain>
    </source>
</reference>
<dbReference type="RefSeq" id="WP_110794002.1">
    <property type="nucleotide sequence ID" value="NZ_QJRY01000013.1"/>
</dbReference>
<dbReference type="PANTHER" id="PTHR39327:SF1">
    <property type="entry name" value="BLR5470 PROTEIN"/>
    <property type="match status" value="1"/>
</dbReference>
<keyword evidence="3" id="KW-1185">Reference proteome</keyword>
<dbReference type="InterPro" id="IPR010319">
    <property type="entry name" value="Transglutaminase-like_Cys_pept"/>
</dbReference>
<dbReference type="EMBL" id="QJRY01000013">
    <property type="protein sequence ID" value="PYB69772.1"/>
    <property type="molecule type" value="Genomic_DNA"/>
</dbReference>
<keyword evidence="1" id="KW-0732">Signal</keyword>
<evidence type="ECO:0000313" key="3">
    <source>
        <dbReference type="Proteomes" id="UP000247536"/>
    </source>
</evidence>
<dbReference type="PANTHER" id="PTHR39327">
    <property type="match status" value="1"/>
</dbReference>
<dbReference type="Proteomes" id="UP000247536">
    <property type="component" value="Unassembled WGS sequence"/>
</dbReference>
<protein>
    <recommendedName>
        <fullName evidence="4">Transglutaminase</fullName>
    </recommendedName>
</protein>
<name>A0ABX5NQ24_9HYPH</name>